<evidence type="ECO:0000313" key="7">
    <source>
        <dbReference type="EMBL" id="CDX19820.1"/>
    </source>
</evidence>
<dbReference type="CDD" id="cd07035">
    <property type="entry name" value="TPP_PYR_POX_like"/>
    <property type="match status" value="1"/>
</dbReference>
<dbReference type="GO" id="GO:0009097">
    <property type="term" value="P:isoleucine biosynthetic process"/>
    <property type="evidence" value="ECO:0007669"/>
    <property type="project" value="TreeGrafter"/>
</dbReference>
<dbReference type="NCBIfam" id="NF006052">
    <property type="entry name" value="PRK08199.1"/>
    <property type="match status" value="1"/>
</dbReference>
<dbReference type="GO" id="GO:0009099">
    <property type="term" value="P:L-valine biosynthetic process"/>
    <property type="evidence" value="ECO:0007669"/>
    <property type="project" value="TreeGrafter"/>
</dbReference>
<dbReference type="InterPro" id="IPR029061">
    <property type="entry name" value="THDP-binding"/>
</dbReference>
<evidence type="ECO:0000259" key="5">
    <source>
        <dbReference type="Pfam" id="PF02775"/>
    </source>
</evidence>
<proteinExistence type="inferred from homology"/>
<feature type="domain" description="Thiamine pyrophosphate enzyme TPP-binding" evidence="5">
    <location>
        <begin position="382"/>
        <end position="528"/>
    </location>
</feature>
<name>A0A090DZD8_MESPL</name>
<dbReference type="Proteomes" id="UP000045285">
    <property type="component" value="Unassembled WGS sequence"/>
</dbReference>
<keyword evidence="2 3" id="KW-0786">Thiamine pyrophosphate</keyword>
<dbReference type="GO" id="GO:0003984">
    <property type="term" value="F:acetolactate synthase activity"/>
    <property type="evidence" value="ECO:0007669"/>
    <property type="project" value="TreeGrafter"/>
</dbReference>
<dbReference type="STRING" id="69974.MPLDJ20_70119"/>
<dbReference type="InterPro" id="IPR045229">
    <property type="entry name" value="TPP_enz"/>
</dbReference>
<dbReference type="GO" id="GO:0030976">
    <property type="term" value="F:thiamine pyrophosphate binding"/>
    <property type="evidence" value="ECO:0007669"/>
    <property type="project" value="InterPro"/>
</dbReference>
<dbReference type="InterPro" id="IPR012001">
    <property type="entry name" value="Thiamin_PyroP_enz_TPP-bd_dom"/>
</dbReference>
<dbReference type="AlphaFoldDB" id="A0A090DZD8"/>
<evidence type="ECO:0000256" key="1">
    <source>
        <dbReference type="ARBA" id="ARBA00007812"/>
    </source>
</evidence>
<dbReference type="PANTHER" id="PTHR18968">
    <property type="entry name" value="THIAMINE PYROPHOSPHATE ENZYMES"/>
    <property type="match status" value="1"/>
</dbReference>
<dbReference type="Gene3D" id="3.40.50.1220">
    <property type="entry name" value="TPP-binding domain"/>
    <property type="match status" value="1"/>
</dbReference>
<dbReference type="FunFam" id="3.40.50.970:FF:000007">
    <property type="entry name" value="Acetolactate synthase"/>
    <property type="match status" value="1"/>
</dbReference>
<feature type="domain" description="Thiamine pyrophosphate enzyme N-terminal TPP-binding" evidence="6">
    <location>
        <begin position="4"/>
        <end position="118"/>
    </location>
</feature>
<evidence type="ECO:0000313" key="9">
    <source>
        <dbReference type="Proteomes" id="UP000045285"/>
    </source>
</evidence>
<accession>A0A090DZD8</accession>
<reference evidence="7 10" key="2">
    <citation type="submission" date="2014-08" db="EMBL/GenBank/DDBJ databases">
        <authorList>
            <person name="Moulin Lionel"/>
        </authorList>
    </citation>
    <scope>NUCLEOTIDE SEQUENCE [LARGE SCALE GENOMIC DNA]</scope>
</reference>
<dbReference type="CDD" id="cd00568">
    <property type="entry name" value="TPP_enzymes"/>
    <property type="match status" value="1"/>
</dbReference>
<dbReference type="EMBL" id="CCMZ01000024">
    <property type="protein sequence ID" value="CDX19820.1"/>
    <property type="molecule type" value="Genomic_DNA"/>
</dbReference>
<evidence type="ECO:0000259" key="6">
    <source>
        <dbReference type="Pfam" id="PF02776"/>
    </source>
</evidence>
<dbReference type="InterPro" id="IPR029035">
    <property type="entry name" value="DHS-like_NAD/FAD-binding_dom"/>
</dbReference>
<dbReference type="PANTHER" id="PTHR18968:SF120">
    <property type="entry name" value="ACETOLACTATE SYNTHASE LARGE SUBUNIT"/>
    <property type="match status" value="1"/>
</dbReference>
<sequence length="556" mass="58828">MVRNGGRLLVECLTALGATKSFGVPGESYLAVLDALHDTKGKLDYVLCRNEGGAAFMASAYGKLTGSPGICFVTRGPGVTNASIGVHTAMQDSSPMILFVGQVGTDMKGREAFQEIDYRAVYGTVAKWVVEIDDVERLPEIVARAWTTALTGRPGPVVVALPEDMLTTATEAAPLNGPASIFEAAPSQDAITAARDVLAAAERPVLLMGGANWTADGRAALQAFAEASDIPVVAAFRYQDQFDNHSPVFVGEAGVGMVAHVKTLIRDADVILAVNVRFGEMTTDGYTLLDVPVPRQKLIHAHGSDREIGKIYVPAIGIHAGPNAFAKALTPVKGGWAEWRAAARKAYEGTFAAPVQPGPVDMVAVSAWLRETLPADVILTNGAGNFTVWPNKFFKFGRQARLLAPQSGAMGYGLPAAIAAKVAYPQRTVVCFAGDGDFQMNCQELGTAMQAGAQPIVLIINNGIYGTIRAHQERNYPARVSGTSLENPDFVALAKAYGFHAERVEATQDFAAAFERALNSATGAVLDIAISPEALTPRQTLSQMRDAALASQKAKA</sequence>
<dbReference type="GO" id="GO:0005948">
    <property type="term" value="C:acetolactate synthase complex"/>
    <property type="evidence" value="ECO:0007669"/>
    <property type="project" value="TreeGrafter"/>
</dbReference>
<dbReference type="Gene3D" id="3.40.50.970">
    <property type="match status" value="2"/>
</dbReference>
<dbReference type="GO" id="GO:0050660">
    <property type="term" value="F:flavin adenine dinucleotide binding"/>
    <property type="evidence" value="ECO:0007669"/>
    <property type="project" value="TreeGrafter"/>
</dbReference>
<dbReference type="SUPFAM" id="SSF52518">
    <property type="entry name" value="Thiamin diphosphate-binding fold (THDP-binding)"/>
    <property type="match status" value="2"/>
</dbReference>
<dbReference type="Pfam" id="PF02776">
    <property type="entry name" value="TPP_enzyme_N"/>
    <property type="match status" value="1"/>
</dbReference>
<evidence type="ECO:0000313" key="8">
    <source>
        <dbReference type="EMBL" id="CDX54252.1"/>
    </source>
</evidence>
<dbReference type="Proteomes" id="UP000046122">
    <property type="component" value="Unassembled WGS sequence"/>
</dbReference>
<comment type="similarity">
    <text evidence="1 3">Belongs to the TPP enzyme family.</text>
</comment>
<reference evidence="9" key="1">
    <citation type="submission" date="2014-08" db="EMBL/GenBank/DDBJ databases">
        <authorList>
            <person name="Moulin L."/>
        </authorList>
    </citation>
    <scope>NUCLEOTIDE SEQUENCE [LARGE SCALE GENOMIC DNA]</scope>
</reference>
<keyword evidence="9" id="KW-1185">Reference proteome</keyword>
<protein>
    <submittedName>
        <fullName evidence="7">Thiamine pyrophosphate TPP-binding domain-containing protein</fullName>
    </submittedName>
</protein>
<dbReference type="InterPro" id="IPR011766">
    <property type="entry name" value="TPP_enzyme_TPP-bd"/>
</dbReference>
<dbReference type="GO" id="GO:0000287">
    <property type="term" value="F:magnesium ion binding"/>
    <property type="evidence" value="ECO:0007669"/>
    <property type="project" value="InterPro"/>
</dbReference>
<dbReference type="InterPro" id="IPR012000">
    <property type="entry name" value="Thiamin_PyroP_enz_cen_dom"/>
</dbReference>
<dbReference type="Pfam" id="PF00205">
    <property type="entry name" value="TPP_enzyme_M"/>
    <property type="match status" value="1"/>
</dbReference>
<dbReference type="SUPFAM" id="SSF52467">
    <property type="entry name" value="DHS-like NAD/FAD-binding domain"/>
    <property type="match status" value="1"/>
</dbReference>
<evidence type="ECO:0000256" key="2">
    <source>
        <dbReference type="ARBA" id="ARBA00023052"/>
    </source>
</evidence>
<gene>
    <name evidence="7" type="ORF">MPL3356_300133</name>
    <name evidence="8" type="ORF">MPL3365_190125</name>
</gene>
<dbReference type="EMBL" id="CCNE01000011">
    <property type="protein sequence ID" value="CDX54252.1"/>
    <property type="molecule type" value="Genomic_DNA"/>
</dbReference>
<feature type="domain" description="Thiamine pyrophosphate enzyme central" evidence="4">
    <location>
        <begin position="191"/>
        <end position="329"/>
    </location>
</feature>
<evidence type="ECO:0000313" key="10">
    <source>
        <dbReference type="Proteomes" id="UP000046122"/>
    </source>
</evidence>
<organism evidence="7 9">
    <name type="scientific">Mesorhizobium plurifarium</name>
    <dbReference type="NCBI Taxonomy" id="69974"/>
    <lineage>
        <taxon>Bacteria</taxon>
        <taxon>Pseudomonadati</taxon>
        <taxon>Pseudomonadota</taxon>
        <taxon>Alphaproteobacteria</taxon>
        <taxon>Hyphomicrobiales</taxon>
        <taxon>Phyllobacteriaceae</taxon>
        <taxon>Mesorhizobium</taxon>
    </lineage>
</organism>
<evidence type="ECO:0000256" key="3">
    <source>
        <dbReference type="RuleBase" id="RU362132"/>
    </source>
</evidence>
<dbReference type="Pfam" id="PF02775">
    <property type="entry name" value="TPP_enzyme_C"/>
    <property type="match status" value="1"/>
</dbReference>
<evidence type="ECO:0000259" key="4">
    <source>
        <dbReference type="Pfam" id="PF00205"/>
    </source>
</evidence>